<dbReference type="Pfam" id="PF01476">
    <property type="entry name" value="LysM"/>
    <property type="match status" value="1"/>
</dbReference>
<dbReference type="InterPro" id="IPR018392">
    <property type="entry name" value="LysM"/>
</dbReference>
<dbReference type="Proteomes" id="UP000563524">
    <property type="component" value="Unassembled WGS sequence"/>
</dbReference>
<reference evidence="2 3" key="1">
    <citation type="submission" date="2020-08" db="EMBL/GenBank/DDBJ databases">
        <title>Genomic Encyclopedia of Type Strains, Phase IV (KMG-IV): sequencing the most valuable type-strain genomes for metagenomic binning, comparative biology and taxonomic classification.</title>
        <authorList>
            <person name="Goeker M."/>
        </authorList>
    </citation>
    <scope>NUCLEOTIDE SEQUENCE [LARGE SCALE GENOMIC DNA]</scope>
    <source>
        <strain evidence="2 3">DSM 102850</strain>
    </source>
</reference>
<dbReference type="Gene3D" id="3.30.420.430">
    <property type="match status" value="1"/>
</dbReference>
<evidence type="ECO:0000259" key="1">
    <source>
        <dbReference type="PROSITE" id="PS51782"/>
    </source>
</evidence>
<feature type="domain" description="LysM" evidence="1">
    <location>
        <begin position="260"/>
        <end position="309"/>
    </location>
</feature>
<dbReference type="InterPro" id="IPR036779">
    <property type="entry name" value="LysM_dom_sf"/>
</dbReference>
<sequence length="313" mass="32913">MRVAILVIILILAAALGFLFWPRGREEAPVEQATTAQGPEVTSVAPATALPRFDIVRVSRGGFAVVAGTGAPGGTVELLANGEVLATETIGADGAWAINVDTPLDAGPVELTLRQSGEAGTAPITSEETVVIYVPETPEDAPVVLRTTPGGATEVLQRATDPATGLGPLAVETIDYDEGGNVIFAGRASAGSAVQVLLNGRPIASATTADENGRWELPAEVRPGRYTLRVVQFGEDGSAAYVVEVPFERAGYEDVEMTDGGVVVQPGNSLWLISRTVYGEGRQYTVIYEANASQIRDPDLIYPGQVFRVPDQR</sequence>
<gene>
    <name evidence="2" type="ORF">GGQ59_002085</name>
</gene>
<organism evidence="2 3">
    <name type="scientific">Parvularcula dongshanensis</name>
    <dbReference type="NCBI Taxonomy" id="1173995"/>
    <lineage>
        <taxon>Bacteria</taxon>
        <taxon>Pseudomonadati</taxon>
        <taxon>Pseudomonadota</taxon>
        <taxon>Alphaproteobacteria</taxon>
        <taxon>Parvularculales</taxon>
        <taxon>Parvularculaceae</taxon>
        <taxon>Parvularcula</taxon>
    </lineage>
</organism>
<proteinExistence type="predicted"/>
<protein>
    <submittedName>
        <fullName evidence="2">Nucleoid-associated protein YgaU</fullName>
    </submittedName>
</protein>
<dbReference type="PROSITE" id="PS51782">
    <property type="entry name" value="LYSM"/>
    <property type="match status" value="1"/>
</dbReference>
<keyword evidence="3" id="KW-1185">Reference proteome</keyword>
<dbReference type="CDD" id="cd00118">
    <property type="entry name" value="LysM"/>
    <property type="match status" value="1"/>
</dbReference>
<dbReference type="Gene3D" id="3.10.350.10">
    <property type="entry name" value="LysM domain"/>
    <property type="match status" value="1"/>
</dbReference>
<dbReference type="PANTHER" id="PTHR34700">
    <property type="entry name" value="POTASSIUM BINDING PROTEIN KBP"/>
    <property type="match status" value="1"/>
</dbReference>
<dbReference type="PANTHER" id="PTHR34700:SF4">
    <property type="entry name" value="PHAGE-LIKE ELEMENT PBSX PROTEIN XKDP"/>
    <property type="match status" value="1"/>
</dbReference>
<name>A0A840I5X9_9PROT</name>
<accession>A0A840I5X9</accession>
<evidence type="ECO:0000313" key="3">
    <source>
        <dbReference type="Proteomes" id="UP000563524"/>
    </source>
</evidence>
<evidence type="ECO:0000313" key="2">
    <source>
        <dbReference type="EMBL" id="MBB4659548.1"/>
    </source>
</evidence>
<dbReference type="AlphaFoldDB" id="A0A840I5X9"/>
<dbReference type="EMBL" id="JACHOB010000004">
    <property type="protein sequence ID" value="MBB4659548.1"/>
    <property type="molecule type" value="Genomic_DNA"/>
</dbReference>
<comment type="caution">
    <text evidence="2">The sequence shown here is derived from an EMBL/GenBank/DDBJ whole genome shotgun (WGS) entry which is preliminary data.</text>
</comment>
<dbReference type="RefSeq" id="WP_183818257.1">
    <property type="nucleotide sequence ID" value="NZ_JACHOB010000004.1"/>
</dbReference>
<dbReference type="InterPro" id="IPR052196">
    <property type="entry name" value="Bact_Kbp"/>
</dbReference>